<dbReference type="OrthoDB" id="9892869at2"/>
<dbReference type="RefSeq" id="WP_147161452.1">
    <property type="nucleotide sequence ID" value="NZ_BJYR01000041.1"/>
</dbReference>
<protein>
    <submittedName>
        <fullName evidence="1">Uncharacterized protein</fullName>
    </submittedName>
</protein>
<dbReference type="AlphaFoldDB" id="A0A512AR99"/>
<gene>
    <name evidence="1" type="ORF">NSE01_40720</name>
</gene>
<comment type="caution">
    <text evidence="1">The sequence shown here is derived from an EMBL/GenBank/DDBJ whole genome shotgun (WGS) entry which is preliminary data.</text>
</comment>
<dbReference type="Proteomes" id="UP000321464">
    <property type="component" value="Unassembled WGS sequence"/>
</dbReference>
<proteinExistence type="predicted"/>
<organism evidence="1 2">
    <name type="scientific">Novosphingobium sediminis</name>
    <dbReference type="NCBI Taxonomy" id="707214"/>
    <lineage>
        <taxon>Bacteria</taxon>
        <taxon>Pseudomonadati</taxon>
        <taxon>Pseudomonadota</taxon>
        <taxon>Alphaproteobacteria</taxon>
        <taxon>Sphingomonadales</taxon>
        <taxon>Sphingomonadaceae</taxon>
        <taxon>Novosphingobium</taxon>
    </lineage>
</organism>
<dbReference type="EMBL" id="BJYR01000041">
    <property type="protein sequence ID" value="GEO02240.1"/>
    <property type="molecule type" value="Genomic_DNA"/>
</dbReference>
<sequence>MEIWEAAKGAVRDEIRKIRPNQTVWTNITPDQIGATADSWIVLSSDMIDNFNLRGVKPAIAIPKQKRRTYRTKPFLDFVKALRDA</sequence>
<reference evidence="1 2" key="1">
    <citation type="submission" date="2019-07" db="EMBL/GenBank/DDBJ databases">
        <title>Whole genome shotgun sequence of Novosphingobium sediminis NBRC 106119.</title>
        <authorList>
            <person name="Hosoyama A."/>
            <person name="Uohara A."/>
            <person name="Ohji S."/>
            <person name="Ichikawa N."/>
        </authorList>
    </citation>
    <scope>NUCLEOTIDE SEQUENCE [LARGE SCALE GENOMIC DNA]</scope>
    <source>
        <strain evidence="1 2">NBRC 106119</strain>
    </source>
</reference>
<name>A0A512AR99_9SPHN</name>
<evidence type="ECO:0000313" key="2">
    <source>
        <dbReference type="Proteomes" id="UP000321464"/>
    </source>
</evidence>
<keyword evidence="2" id="KW-1185">Reference proteome</keyword>
<evidence type="ECO:0000313" key="1">
    <source>
        <dbReference type="EMBL" id="GEO02240.1"/>
    </source>
</evidence>
<accession>A0A512AR99</accession>